<proteinExistence type="predicted"/>
<dbReference type="PROSITE" id="PS50005">
    <property type="entry name" value="TPR"/>
    <property type="match status" value="1"/>
</dbReference>
<dbReference type="SUPFAM" id="SSF48452">
    <property type="entry name" value="TPR-like"/>
    <property type="match status" value="4"/>
</dbReference>
<feature type="domain" description="Cellulose synthase operon C C-terminal" evidence="10">
    <location>
        <begin position="805"/>
        <end position="1147"/>
    </location>
</feature>
<dbReference type="GO" id="GO:0019867">
    <property type="term" value="C:outer membrane"/>
    <property type="evidence" value="ECO:0007669"/>
    <property type="project" value="InterPro"/>
</dbReference>
<evidence type="ECO:0000259" key="10">
    <source>
        <dbReference type="Pfam" id="PF05420"/>
    </source>
</evidence>
<evidence type="ECO:0000256" key="1">
    <source>
        <dbReference type="ARBA" id="ARBA00003476"/>
    </source>
</evidence>
<dbReference type="PANTHER" id="PTHR12558:SF13">
    <property type="entry name" value="CELL DIVISION CYCLE PROTEIN 27 HOMOLOG"/>
    <property type="match status" value="1"/>
</dbReference>
<dbReference type="SMART" id="SM00028">
    <property type="entry name" value="TPR"/>
    <property type="match status" value="5"/>
</dbReference>
<evidence type="ECO:0000313" key="12">
    <source>
        <dbReference type="Proteomes" id="UP000037315"/>
    </source>
</evidence>
<keyword evidence="6" id="KW-0135">Cellulose biosynthesis</keyword>
<dbReference type="OrthoDB" id="174989at2"/>
<dbReference type="RefSeq" id="WP_048888759.1">
    <property type="nucleotide sequence ID" value="NZ_LFEJ01000027.1"/>
</dbReference>
<evidence type="ECO:0000256" key="7">
    <source>
        <dbReference type="PROSITE-ProRule" id="PRU00339"/>
    </source>
</evidence>
<comment type="function">
    <text evidence="1">Required for maximal bacterial cellulose synthesis.</text>
</comment>
<keyword evidence="3 9" id="KW-0732">Signal</keyword>
<dbReference type="InterPro" id="IPR008410">
    <property type="entry name" value="BCSC_C"/>
</dbReference>
<organism evidence="11 12">
    <name type="scientific">Franconibacter pulveris</name>
    <dbReference type="NCBI Taxonomy" id="435910"/>
    <lineage>
        <taxon>Bacteria</taxon>
        <taxon>Pseudomonadati</taxon>
        <taxon>Pseudomonadota</taxon>
        <taxon>Gammaproteobacteria</taxon>
        <taxon>Enterobacterales</taxon>
        <taxon>Enterobacteriaceae</taxon>
        <taxon>Franconibacter</taxon>
    </lineage>
</organism>
<dbReference type="AlphaFoldDB" id="A0A0J8VGJ7"/>
<evidence type="ECO:0000313" key="11">
    <source>
        <dbReference type="EMBL" id="KMV32563.1"/>
    </source>
</evidence>
<gene>
    <name evidence="11" type="ORF">ACH50_21295</name>
</gene>
<evidence type="ECO:0000256" key="8">
    <source>
        <dbReference type="SAM" id="MobiDB-lite"/>
    </source>
</evidence>
<dbReference type="Proteomes" id="UP000037315">
    <property type="component" value="Unassembled WGS sequence"/>
</dbReference>
<sequence length="1168" mass="127615">MSTFSISLLGLTLGLGLMPQAWAQADVRQQLLEQIRLGETTQRDDLVRQSLYRLELMDPDNPQTISARLRYQLRQGDMAGAQRQLDRLATLAPGSDALRQAQLTMTLASQEGRQQLQQARLLGATGHVPQALAAYQKLFNGKPPQGELAVEYWTLAAKLPAQRNEALSQLQAINRQEPGNVQASSTLAQLFFASDRDEEGFAVLEQLAKSATGRETASRQWYQHIQSMPISDASVKALQRYLSVFSFGDSVAKAQTQLAEQQAKLADPAFRARAQGLAAVDAGQGGGALPELEQARRANPQDSEVLGALAQAYARQGNRAKAVSLLEQAMAIDPASDNRSKWDSLLQTNRYWLLIGQGDAALKANDIALAKRKYQQARAVDKRDSYAVLGLGDVAVAEKDDAAAERYYQQALRLDRGNSNAVRGLANLYRRQSPVQASAFIAGLSASQRRSIDDIERSLTNDRLEQEAAALENQGRFSEAAARHRERLALSPGDVWITYRLAKDLAAAGQQTAADTAFADLARLKPQDAEQVYARSLYLSGQDRDQEALAQIAALPQAKWNPNIRELAQRLAGNGLINQANRLRDAGQERQAITLLLSQPPATRIDLTLADWAQQRGDDADARALYQKVLQREPDNADARLGLAEVLADEGDGAGARAQLAQLPVASPGEPPALNAERRVANVLALAGDKTAAREGFRKLIPQATSQPPSQATALVLRDAARFQAQDGEPQQALETYRDAMVASGIAPSRPRDNGDFTRLTRNHEKDDWLKRGVRSDAAALYRQQDVNVTLGHDYWGSSGTPGYSDLKAHTTMLQVDAPLSDGRMFFRTDVVNMNAGSFKSEDGVYSPSWGTCEATPCYGSASQKAHGVSVAAGWRNDTWEGDIGTTPMGFKVVDIVGALSYSDDLGPVGYTLNAHRRPLSSSLLAFAGQKDASANTGTTWGGVRATGGGVSLSYDKGEANGVWASLNADMLTGKNVQDNWRVRWMTGYYYKFINEDNRRLTLGLNNMIWHYEKDLSGYNLGQGGYYSPQEYVSFAVPLTWRQRTENWSWEVGGSASWSHSRTRSGPRYPLSGLVPSPQDTDGDGVFDRYGDKAEPESGGTGSGFGYTARALVERRISKNWSIGAGIDIQQAKDYTPSHAQIFVRYSQAGWQGDMDMPPQPLVPYADW</sequence>
<evidence type="ECO:0000256" key="2">
    <source>
        <dbReference type="ARBA" id="ARBA00005186"/>
    </source>
</evidence>
<evidence type="ECO:0000256" key="3">
    <source>
        <dbReference type="ARBA" id="ARBA00022729"/>
    </source>
</evidence>
<comment type="caution">
    <text evidence="11">The sequence shown here is derived from an EMBL/GenBank/DDBJ whole genome shotgun (WGS) entry which is preliminary data.</text>
</comment>
<evidence type="ECO:0000256" key="4">
    <source>
        <dbReference type="ARBA" id="ARBA00022737"/>
    </source>
</evidence>
<feature type="region of interest" description="Disordered" evidence="8">
    <location>
        <begin position="1069"/>
        <end position="1105"/>
    </location>
</feature>
<dbReference type="InterPro" id="IPR019734">
    <property type="entry name" value="TPR_rpt"/>
</dbReference>
<protein>
    <submittedName>
        <fullName evidence="11">Cellulose synthase</fullName>
    </submittedName>
</protein>
<dbReference type="Gene3D" id="1.25.40.10">
    <property type="entry name" value="Tetratricopeptide repeat domain"/>
    <property type="match status" value="5"/>
</dbReference>
<dbReference type="Pfam" id="PF05420">
    <property type="entry name" value="BCSC_C"/>
    <property type="match status" value="1"/>
</dbReference>
<comment type="pathway">
    <text evidence="2">Glycan metabolism; bacterial cellulose biosynthesis.</text>
</comment>
<dbReference type="Pfam" id="PF13432">
    <property type="entry name" value="TPR_16"/>
    <property type="match status" value="1"/>
</dbReference>
<reference evidence="11 12" key="1">
    <citation type="submission" date="2015-06" db="EMBL/GenBank/DDBJ databases">
        <title>Genome sequencing of Cronobacter sp. strain DJ34 isolated from petroleum contaminated sludge of Duliajan Oil Fields, Assam, India.</title>
        <authorList>
            <person name="Pal S."/>
            <person name="Banerjee T.D."/>
            <person name="Roy A."/>
            <person name="Sar P."/>
            <person name="Kazy S.K."/>
        </authorList>
    </citation>
    <scope>NUCLEOTIDE SEQUENCE [LARGE SCALE GENOMIC DNA]</scope>
    <source>
        <strain evidence="11 12">DJ34</strain>
    </source>
</reference>
<dbReference type="GO" id="GO:0030244">
    <property type="term" value="P:cellulose biosynthetic process"/>
    <property type="evidence" value="ECO:0007669"/>
    <property type="project" value="UniProtKB-KW"/>
</dbReference>
<dbReference type="PATRIC" id="fig|1656095.3.peg.3938"/>
<evidence type="ECO:0000256" key="5">
    <source>
        <dbReference type="ARBA" id="ARBA00022803"/>
    </source>
</evidence>
<dbReference type="PANTHER" id="PTHR12558">
    <property type="entry name" value="CELL DIVISION CYCLE 16,23,27"/>
    <property type="match status" value="1"/>
</dbReference>
<evidence type="ECO:0000256" key="6">
    <source>
        <dbReference type="ARBA" id="ARBA00022916"/>
    </source>
</evidence>
<feature type="compositionally biased region" description="Basic and acidic residues" evidence="8">
    <location>
        <begin position="1086"/>
        <end position="1096"/>
    </location>
</feature>
<dbReference type="STRING" id="1121863.GCA_000621185_03412"/>
<evidence type="ECO:0000256" key="9">
    <source>
        <dbReference type="SAM" id="SignalP"/>
    </source>
</evidence>
<feature type="signal peptide" evidence="9">
    <location>
        <begin position="1"/>
        <end position="23"/>
    </location>
</feature>
<keyword evidence="4" id="KW-0677">Repeat</keyword>
<keyword evidence="5 7" id="KW-0802">TPR repeat</keyword>
<dbReference type="InterPro" id="IPR011990">
    <property type="entry name" value="TPR-like_helical_dom_sf"/>
</dbReference>
<keyword evidence="12" id="KW-1185">Reference proteome</keyword>
<dbReference type="Pfam" id="PF14559">
    <property type="entry name" value="TPR_19"/>
    <property type="match status" value="2"/>
</dbReference>
<feature type="repeat" description="TPR" evidence="7">
    <location>
        <begin position="303"/>
        <end position="336"/>
    </location>
</feature>
<feature type="chain" id="PRO_5005310840" evidence="9">
    <location>
        <begin position="24"/>
        <end position="1168"/>
    </location>
</feature>
<accession>A0A0J8VGJ7</accession>
<name>A0A0J8VGJ7_9ENTR</name>
<dbReference type="EMBL" id="LFEJ01000027">
    <property type="protein sequence ID" value="KMV32563.1"/>
    <property type="molecule type" value="Genomic_DNA"/>
</dbReference>
<dbReference type="UniPathway" id="UPA00694"/>
<dbReference type="NCBIfam" id="NF008520">
    <property type="entry name" value="PRK11447.1"/>
    <property type="match status" value="1"/>
</dbReference>